<sequence>MRYKTIYYTSIVVLIVCIIQLVFYKLKDSYSGSQTFDIVLISIISTILGASYYLIRVLIIQLHFAINPQRSSIKGIGIAFIATFTELQASIFKFFSSSNEDSVYGLLFFFVFLMVFIILFQYQYLKGKSFDKVQKAVTLKYKILTK</sequence>
<keyword evidence="1" id="KW-1133">Transmembrane helix</keyword>
<feature type="transmembrane region" description="Helical" evidence="1">
    <location>
        <begin position="76"/>
        <end position="96"/>
    </location>
</feature>
<protein>
    <submittedName>
        <fullName evidence="2">Transmembrane protein, putative</fullName>
    </submittedName>
</protein>
<keyword evidence="1" id="KW-0472">Membrane</keyword>
<dbReference type="Proteomes" id="UP000009168">
    <property type="component" value="Unassembled WGS sequence"/>
</dbReference>
<dbReference type="KEGG" id="tet:TTHERM_000471969"/>
<reference evidence="3" key="1">
    <citation type="journal article" date="2006" name="PLoS Biol.">
        <title>Macronuclear genome sequence of the ciliate Tetrahymena thermophila, a model eukaryote.</title>
        <authorList>
            <person name="Eisen J.A."/>
            <person name="Coyne R.S."/>
            <person name="Wu M."/>
            <person name="Wu D."/>
            <person name="Thiagarajan M."/>
            <person name="Wortman J.R."/>
            <person name="Badger J.H."/>
            <person name="Ren Q."/>
            <person name="Amedeo P."/>
            <person name="Jones K.M."/>
            <person name="Tallon L.J."/>
            <person name="Delcher A.L."/>
            <person name="Salzberg S.L."/>
            <person name="Silva J.C."/>
            <person name="Haas B.J."/>
            <person name="Majoros W.H."/>
            <person name="Farzad M."/>
            <person name="Carlton J.M."/>
            <person name="Smith R.K. Jr."/>
            <person name="Garg J."/>
            <person name="Pearlman R.E."/>
            <person name="Karrer K.M."/>
            <person name="Sun L."/>
            <person name="Manning G."/>
            <person name="Elde N.C."/>
            <person name="Turkewitz A.P."/>
            <person name="Asai D.J."/>
            <person name="Wilkes D.E."/>
            <person name="Wang Y."/>
            <person name="Cai H."/>
            <person name="Collins K."/>
            <person name="Stewart B.A."/>
            <person name="Lee S.R."/>
            <person name="Wilamowska K."/>
            <person name="Weinberg Z."/>
            <person name="Ruzzo W.L."/>
            <person name="Wloga D."/>
            <person name="Gaertig J."/>
            <person name="Frankel J."/>
            <person name="Tsao C.-C."/>
            <person name="Gorovsky M.A."/>
            <person name="Keeling P.J."/>
            <person name="Waller R.F."/>
            <person name="Patron N.J."/>
            <person name="Cherry J.M."/>
            <person name="Stover N.A."/>
            <person name="Krieger C.J."/>
            <person name="del Toro C."/>
            <person name="Ryder H.F."/>
            <person name="Williamson S.C."/>
            <person name="Barbeau R.A."/>
            <person name="Hamilton E.P."/>
            <person name="Orias E."/>
        </authorList>
    </citation>
    <scope>NUCLEOTIDE SEQUENCE [LARGE SCALE GENOMIC DNA]</scope>
    <source>
        <strain evidence="3">SB210</strain>
    </source>
</reference>
<evidence type="ECO:0000313" key="3">
    <source>
        <dbReference type="Proteomes" id="UP000009168"/>
    </source>
</evidence>
<feature type="transmembrane region" description="Helical" evidence="1">
    <location>
        <begin position="38"/>
        <end position="55"/>
    </location>
</feature>
<feature type="transmembrane region" description="Helical" evidence="1">
    <location>
        <begin position="102"/>
        <end position="125"/>
    </location>
</feature>
<dbReference type="AlphaFoldDB" id="W7XII9"/>
<name>W7XII9_TETTS</name>
<dbReference type="RefSeq" id="XP_012654168.1">
    <property type="nucleotide sequence ID" value="XM_012798714.1"/>
</dbReference>
<feature type="transmembrane region" description="Helical" evidence="1">
    <location>
        <begin position="7"/>
        <end position="26"/>
    </location>
</feature>
<keyword evidence="3" id="KW-1185">Reference proteome</keyword>
<evidence type="ECO:0000313" key="2">
    <source>
        <dbReference type="EMBL" id="EWS73319.1"/>
    </source>
</evidence>
<evidence type="ECO:0000256" key="1">
    <source>
        <dbReference type="SAM" id="Phobius"/>
    </source>
</evidence>
<organism evidence="2 3">
    <name type="scientific">Tetrahymena thermophila (strain SB210)</name>
    <dbReference type="NCBI Taxonomy" id="312017"/>
    <lineage>
        <taxon>Eukaryota</taxon>
        <taxon>Sar</taxon>
        <taxon>Alveolata</taxon>
        <taxon>Ciliophora</taxon>
        <taxon>Intramacronucleata</taxon>
        <taxon>Oligohymenophorea</taxon>
        <taxon>Hymenostomatida</taxon>
        <taxon>Tetrahymenina</taxon>
        <taxon>Tetrahymenidae</taxon>
        <taxon>Tetrahymena</taxon>
    </lineage>
</organism>
<dbReference type="GeneID" id="24439160"/>
<dbReference type="EMBL" id="GG662622">
    <property type="protein sequence ID" value="EWS73319.1"/>
    <property type="molecule type" value="Genomic_DNA"/>
</dbReference>
<keyword evidence="1 2" id="KW-0812">Transmembrane</keyword>
<accession>W7XII9</accession>
<gene>
    <name evidence="2" type="ORF">TTHERM_000471969</name>
</gene>
<dbReference type="InParanoid" id="W7XII9"/>
<proteinExistence type="predicted"/>